<accession>A0A6C0CEC6</accession>
<name>A0A6C0CEC6_9ZZZZ</name>
<proteinExistence type="predicted"/>
<dbReference type="Gene3D" id="1.10.245.10">
    <property type="entry name" value="SWIB/MDM2 domain"/>
    <property type="match status" value="1"/>
</dbReference>
<organism evidence="3">
    <name type="scientific">viral metagenome</name>
    <dbReference type="NCBI Taxonomy" id="1070528"/>
    <lineage>
        <taxon>unclassified sequences</taxon>
        <taxon>metagenomes</taxon>
        <taxon>organismal metagenomes</taxon>
    </lineage>
</organism>
<feature type="domain" description="DM2" evidence="2">
    <location>
        <begin position="142"/>
        <end position="225"/>
    </location>
</feature>
<evidence type="ECO:0000256" key="1">
    <source>
        <dbReference type="SAM" id="MobiDB-lite"/>
    </source>
</evidence>
<dbReference type="PANTHER" id="PTHR13844">
    <property type="entry name" value="SWI/SNF-RELATED MATRIX-ASSOCIATED ACTIN-DEPENDENT REGULATOR OF CHROMATIN SUBFAMILY D"/>
    <property type="match status" value="1"/>
</dbReference>
<dbReference type="EMBL" id="MN739388">
    <property type="protein sequence ID" value="QHT02049.1"/>
    <property type="molecule type" value="Genomic_DNA"/>
</dbReference>
<dbReference type="SUPFAM" id="SSF47592">
    <property type="entry name" value="SWIB/MDM2 domain"/>
    <property type="match status" value="1"/>
</dbReference>
<feature type="region of interest" description="Disordered" evidence="1">
    <location>
        <begin position="1"/>
        <end position="66"/>
    </location>
</feature>
<dbReference type="AlphaFoldDB" id="A0A6C0CEC6"/>
<evidence type="ECO:0000313" key="3">
    <source>
        <dbReference type="EMBL" id="QHT02049.1"/>
    </source>
</evidence>
<protein>
    <recommendedName>
        <fullName evidence="2">DM2 domain-containing protein</fullName>
    </recommendedName>
</protein>
<dbReference type="PROSITE" id="PS51925">
    <property type="entry name" value="SWIB_MDM2"/>
    <property type="match status" value="1"/>
</dbReference>
<dbReference type="SMART" id="SM00151">
    <property type="entry name" value="SWIB"/>
    <property type="match status" value="1"/>
</dbReference>
<feature type="compositionally biased region" description="Low complexity" evidence="1">
    <location>
        <begin position="14"/>
        <end position="23"/>
    </location>
</feature>
<sequence length="241" mass="26446">MPSKPSQKKTDPLAVVAPEVVAPAPVPEPSKKSKAPKVSDEVVAEKKAPKAKTSPKSEVSVAPEPVPTPVCEMDNVVVSDAVEHSITTGFTDFIGRFQSMITQFNTLKTELRNLEKATSKQLKIAQKLNNKKRRKGSRAPSGFVRPSLISEELATFLGKPAGSEMARTDVTREINKYIRANSLQDKENGRKIIPDKPLKTLLKLEDTVELTYFNLQKYMGPHFPKVVKVVPGPVPVPVPVM</sequence>
<reference evidence="3" key="1">
    <citation type="journal article" date="2020" name="Nature">
        <title>Giant virus diversity and host interactions through global metagenomics.</title>
        <authorList>
            <person name="Schulz F."/>
            <person name="Roux S."/>
            <person name="Paez-Espino D."/>
            <person name="Jungbluth S."/>
            <person name="Walsh D.A."/>
            <person name="Denef V.J."/>
            <person name="McMahon K.D."/>
            <person name="Konstantinidis K.T."/>
            <person name="Eloe-Fadrosh E.A."/>
            <person name="Kyrpides N.C."/>
            <person name="Woyke T."/>
        </authorList>
    </citation>
    <scope>NUCLEOTIDE SEQUENCE</scope>
    <source>
        <strain evidence="3">GVMAG-M-3300020523-10</strain>
    </source>
</reference>
<dbReference type="CDD" id="cd10567">
    <property type="entry name" value="SWIB-MDM2_like"/>
    <property type="match status" value="1"/>
</dbReference>
<evidence type="ECO:0000259" key="2">
    <source>
        <dbReference type="PROSITE" id="PS51925"/>
    </source>
</evidence>
<dbReference type="InterPro" id="IPR036885">
    <property type="entry name" value="SWIB_MDM2_dom_sf"/>
</dbReference>
<dbReference type="Pfam" id="PF02201">
    <property type="entry name" value="SWIB"/>
    <property type="match status" value="1"/>
</dbReference>
<dbReference type="InterPro" id="IPR003121">
    <property type="entry name" value="SWIB_MDM2_domain"/>
</dbReference>
<dbReference type="InterPro" id="IPR019835">
    <property type="entry name" value="SWIB_domain"/>
</dbReference>
<feature type="compositionally biased region" description="Basic and acidic residues" evidence="1">
    <location>
        <begin position="37"/>
        <end position="48"/>
    </location>
</feature>